<evidence type="ECO:0000313" key="4">
    <source>
        <dbReference type="Proteomes" id="UP000738126"/>
    </source>
</evidence>
<protein>
    <recommendedName>
        <fullName evidence="2">Carrier domain-containing protein</fullName>
    </recommendedName>
</protein>
<feature type="domain" description="Carrier" evidence="2">
    <location>
        <begin position="33"/>
        <end position="112"/>
    </location>
</feature>
<name>A0ABS1E457_9GAMM</name>
<keyword evidence="4" id="KW-1185">Reference proteome</keyword>
<proteinExistence type="predicted"/>
<feature type="compositionally biased region" description="Basic and acidic residues" evidence="1">
    <location>
        <begin position="22"/>
        <end position="32"/>
    </location>
</feature>
<reference evidence="3 4" key="1">
    <citation type="journal article" date="2020" name="Microorganisms">
        <title>Osmotic Adaptation and Compatible Solute Biosynthesis of Phototrophic Bacteria as Revealed from Genome Analyses.</title>
        <authorList>
            <person name="Imhoff J.F."/>
            <person name="Rahn T."/>
            <person name="Kunzel S."/>
            <person name="Keller A."/>
            <person name="Neulinger S.C."/>
        </authorList>
    </citation>
    <scope>NUCLEOTIDE SEQUENCE [LARGE SCALE GENOMIC DNA]</scope>
    <source>
        <strain evidence="3 4">DSM 15116</strain>
    </source>
</reference>
<evidence type="ECO:0000256" key="1">
    <source>
        <dbReference type="SAM" id="MobiDB-lite"/>
    </source>
</evidence>
<accession>A0ABS1E457</accession>
<feature type="region of interest" description="Disordered" evidence="1">
    <location>
        <begin position="1"/>
        <end position="37"/>
    </location>
</feature>
<comment type="caution">
    <text evidence="3">The sequence shown here is derived from an EMBL/GenBank/DDBJ whole genome shotgun (WGS) entry which is preliminary data.</text>
</comment>
<dbReference type="EMBL" id="NRSH01000047">
    <property type="protein sequence ID" value="MBK1726513.1"/>
    <property type="molecule type" value="Genomic_DNA"/>
</dbReference>
<dbReference type="Proteomes" id="UP000738126">
    <property type="component" value="Unassembled WGS sequence"/>
</dbReference>
<dbReference type="PROSITE" id="PS50075">
    <property type="entry name" value="CARRIER"/>
    <property type="match status" value="1"/>
</dbReference>
<dbReference type="InterPro" id="IPR009081">
    <property type="entry name" value="PP-bd_ACP"/>
</dbReference>
<dbReference type="InterPro" id="IPR036736">
    <property type="entry name" value="ACP-like_sf"/>
</dbReference>
<dbReference type="Pfam" id="PF00550">
    <property type="entry name" value="PP-binding"/>
    <property type="match status" value="1"/>
</dbReference>
<sequence>MLQRNGPSIPSRPLKAATPSARGERGERRVTEESDEQIDGALRQALAEIAPEADTAALDPQRSFHAQLEIDSIDFLRLMDALERALGLQIPDVEYHHLATPGSCRAYLHRRPGRLRCRVSPPGPPPLPPRRSGRRGPP</sequence>
<gene>
    <name evidence="3" type="ORF">CKO13_05650</name>
</gene>
<feature type="region of interest" description="Disordered" evidence="1">
    <location>
        <begin position="115"/>
        <end position="138"/>
    </location>
</feature>
<organism evidence="3 4">
    <name type="scientific">Halorhodospira neutriphila</name>
    <dbReference type="NCBI Taxonomy" id="168379"/>
    <lineage>
        <taxon>Bacteria</taxon>
        <taxon>Pseudomonadati</taxon>
        <taxon>Pseudomonadota</taxon>
        <taxon>Gammaproteobacteria</taxon>
        <taxon>Chromatiales</taxon>
        <taxon>Ectothiorhodospiraceae</taxon>
        <taxon>Halorhodospira</taxon>
    </lineage>
</organism>
<evidence type="ECO:0000313" key="3">
    <source>
        <dbReference type="EMBL" id="MBK1726513.1"/>
    </source>
</evidence>
<evidence type="ECO:0000259" key="2">
    <source>
        <dbReference type="PROSITE" id="PS50075"/>
    </source>
</evidence>
<dbReference type="SUPFAM" id="SSF47336">
    <property type="entry name" value="ACP-like"/>
    <property type="match status" value="1"/>
</dbReference>
<dbReference type="Gene3D" id="1.10.1200.10">
    <property type="entry name" value="ACP-like"/>
    <property type="match status" value="1"/>
</dbReference>